<protein>
    <submittedName>
        <fullName evidence="2">Uncharacterized protein</fullName>
    </submittedName>
</protein>
<sequence length="282" mass="30955">MKEAPCEEEHLFPPPSPGGGHPGPQAPEGHPTLGPVGVIPVHQRPKSTHLWDTSRHNAVQATRQGPAKMADGAAAKLMQQTNEEWAAALNVNFNAVCQRFWERMRERTSHPVQTPATTAARRHTPPRKQAKHPCKALPLKERAQGTVARWWKRRRGTDRPKITHYNQAKTPMGGSCGPPSTRQGHRGPQQTKCHNRNESLRTSTTHRTANTVRTDLKGGKTKPPVSNPANDGSRLQPGPGTPQLNSTRIYETPTPTADILDSERELTLFLAVGTLLIGHGLN</sequence>
<evidence type="ECO:0000256" key="1">
    <source>
        <dbReference type="SAM" id="MobiDB-lite"/>
    </source>
</evidence>
<evidence type="ECO:0000313" key="2">
    <source>
        <dbReference type="EMBL" id="CAH2275067.1"/>
    </source>
</evidence>
<name>A0AAD1RQH4_PELCU</name>
<feature type="compositionally biased region" description="Basic and acidic residues" evidence="1">
    <location>
        <begin position="1"/>
        <end position="11"/>
    </location>
</feature>
<gene>
    <name evidence="2" type="ORF">PECUL_23A012676</name>
</gene>
<accession>A0AAD1RQH4</accession>
<keyword evidence="3" id="KW-1185">Reference proteome</keyword>
<feature type="compositionally biased region" description="Polar residues" evidence="1">
    <location>
        <begin position="200"/>
        <end position="213"/>
    </location>
</feature>
<dbReference type="Proteomes" id="UP001295444">
    <property type="component" value="Chromosome 03"/>
</dbReference>
<evidence type="ECO:0000313" key="3">
    <source>
        <dbReference type="Proteomes" id="UP001295444"/>
    </source>
</evidence>
<feature type="region of interest" description="Disordered" evidence="1">
    <location>
        <begin position="108"/>
        <end position="133"/>
    </location>
</feature>
<proteinExistence type="predicted"/>
<feature type="compositionally biased region" description="Polar residues" evidence="1">
    <location>
        <begin position="178"/>
        <end position="192"/>
    </location>
</feature>
<organism evidence="2 3">
    <name type="scientific">Pelobates cultripes</name>
    <name type="common">Western spadefoot toad</name>
    <dbReference type="NCBI Taxonomy" id="61616"/>
    <lineage>
        <taxon>Eukaryota</taxon>
        <taxon>Metazoa</taxon>
        <taxon>Chordata</taxon>
        <taxon>Craniata</taxon>
        <taxon>Vertebrata</taxon>
        <taxon>Euteleostomi</taxon>
        <taxon>Amphibia</taxon>
        <taxon>Batrachia</taxon>
        <taxon>Anura</taxon>
        <taxon>Pelobatoidea</taxon>
        <taxon>Pelobatidae</taxon>
        <taxon>Pelobates</taxon>
    </lineage>
</organism>
<feature type="compositionally biased region" description="Basic residues" evidence="1">
    <location>
        <begin position="120"/>
        <end position="133"/>
    </location>
</feature>
<dbReference type="EMBL" id="OW240914">
    <property type="protein sequence ID" value="CAH2275067.1"/>
    <property type="molecule type" value="Genomic_DNA"/>
</dbReference>
<dbReference type="AlphaFoldDB" id="A0AAD1RQH4"/>
<feature type="region of interest" description="Disordered" evidence="1">
    <location>
        <begin position="1"/>
        <end position="34"/>
    </location>
</feature>
<feature type="region of interest" description="Disordered" evidence="1">
    <location>
        <begin position="154"/>
        <end position="249"/>
    </location>
</feature>
<reference evidence="2" key="1">
    <citation type="submission" date="2022-03" db="EMBL/GenBank/DDBJ databases">
        <authorList>
            <person name="Alioto T."/>
            <person name="Alioto T."/>
            <person name="Gomez Garrido J."/>
        </authorList>
    </citation>
    <scope>NUCLEOTIDE SEQUENCE</scope>
</reference>